<dbReference type="Proteomes" id="UP000679226">
    <property type="component" value="Chromosome"/>
</dbReference>
<dbReference type="CDD" id="cd19958">
    <property type="entry name" value="pyocin_knob"/>
    <property type="match status" value="1"/>
</dbReference>
<reference evidence="1" key="1">
    <citation type="journal article" date="2021" name="PLoS Genet.">
        <title>Mobile Type VI secretion system loci of the gut Bacteroidales display extensive intra-ecosystem transfer, multi-species spread and geographical clustering.</title>
        <authorList>
            <person name="Garcia-Bayona L."/>
            <person name="Coyne M.J."/>
            <person name="Comstock L.E."/>
        </authorList>
    </citation>
    <scope>NUCLEOTIDE SEQUENCE</scope>
    <source>
        <strain evidence="1">CL11T00C20</strain>
    </source>
</reference>
<organism evidence="1 2">
    <name type="scientific">Bacteroides eggerthii</name>
    <dbReference type="NCBI Taxonomy" id="28111"/>
    <lineage>
        <taxon>Bacteria</taxon>
        <taxon>Pseudomonadati</taxon>
        <taxon>Bacteroidota</taxon>
        <taxon>Bacteroidia</taxon>
        <taxon>Bacteroidales</taxon>
        <taxon>Bacteroidaceae</taxon>
        <taxon>Bacteroides</taxon>
    </lineage>
</organism>
<protein>
    <submittedName>
        <fullName evidence="1">Uncharacterized protein</fullName>
    </submittedName>
</protein>
<accession>A0A975KH24</accession>
<proteinExistence type="predicted"/>
<evidence type="ECO:0000313" key="2">
    <source>
        <dbReference type="Proteomes" id="UP000679226"/>
    </source>
</evidence>
<dbReference type="AlphaFoldDB" id="A0A975KH24"/>
<gene>
    <name evidence="1" type="ORF">INE88_02272</name>
</gene>
<name>A0A975KH24_9BACE</name>
<evidence type="ECO:0000313" key="1">
    <source>
        <dbReference type="EMBL" id="QUT45451.1"/>
    </source>
</evidence>
<dbReference type="EMBL" id="CP072227">
    <property type="protein sequence ID" value="QUT45451.1"/>
    <property type="molecule type" value="Genomic_DNA"/>
</dbReference>
<dbReference type="RefSeq" id="WP_211453977.1">
    <property type="nucleotide sequence ID" value="NZ_CP072227.1"/>
</dbReference>
<sequence length="127" mass="14388">MADKRENEMQVVDNIDYLRAIKGNNSVLLPISKLIDQGDVVGYKGFQENDDLNNYKRNGVYGHSNTSTLNTVTNRPAGTVGEAVLLVLSCSNNYISQIYFNITENSISVRFLNYNLWTSWRKISFIS</sequence>
<dbReference type="KEGG" id="beg:INE88_02272"/>